<protein>
    <submittedName>
        <fullName evidence="1">Uncharacterized protein</fullName>
    </submittedName>
</protein>
<organism evidence="1 2">
    <name type="scientific">Sphingobacterium allocomposti</name>
    <dbReference type="NCBI Taxonomy" id="415956"/>
    <lineage>
        <taxon>Bacteria</taxon>
        <taxon>Pseudomonadati</taxon>
        <taxon>Bacteroidota</taxon>
        <taxon>Sphingobacteriia</taxon>
        <taxon>Sphingobacteriales</taxon>
        <taxon>Sphingobacteriaceae</taxon>
        <taxon>Sphingobacterium</taxon>
    </lineage>
</organism>
<accession>A0A5S5DNM5</accession>
<dbReference type="EMBL" id="VNHX01000006">
    <property type="protein sequence ID" value="TYP96299.1"/>
    <property type="molecule type" value="Genomic_DNA"/>
</dbReference>
<dbReference type="AlphaFoldDB" id="A0A5S5DNM5"/>
<evidence type="ECO:0000313" key="2">
    <source>
        <dbReference type="Proteomes" id="UP000325105"/>
    </source>
</evidence>
<keyword evidence="2" id="KW-1185">Reference proteome</keyword>
<comment type="caution">
    <text evidence="1">The sequence shown here is derived from an EMBL/GenBank/DDBJ whole genome shotgun (WGS) entry which is preliminary data.</text>
</comment>
<evidence type="ECO:0000313" key="1">
    <source>
        <dbReference type="EMBL" id="TYP96299.1"/>
    </source>
</evidence>
<reference evidence="1 2" key="1">
    <citation type="submission" date="2019-07" db="EMBL/GenBank/DDBJ databases">
        <title>Genomic Encyclopedia of Archaeal and Bacterial Type Strains, Phase II (KMG-II): from individual species to whole genera.</title>
        <authorList>
            <person name="Goeker M."/>
        </authorList>
    </citation>
    <scope>NUCLEOTIDE SEQUENCE [LARGE SCALE GENOMIC DNA]</scope>
    <source>
        <strain evidence="1 2">DSM 18850</strain>
    </source>
</reference>
<proteinExistence type="predicted"/>
<sequence>MIFIWFLNAVKSAKFCMFAPVFFRLKSIQNEF</sequence>
<dbReference type="Proteomes" id="UP000325105">
    <property type="component" value="Unassembled WGS sequence"/>
</dbReference>
<name>A0A5S5DNM5_9SPHI</name>
<gene>
    <name evidence="1" type="ORF">BC792_1066</name>
</gene>